<evidence type="ECO:0000259" key="6">
    <source>
        <dbReference type="Pfam" id="PF13890"/>
    </source>
</evidence>
<dbReference type="AlphaFoldDB" id="A0A8T3C6N4"/>
<reference evidence="7" key="1">
    <citation type="journal article" date="2022" name="Front. Genet.">
        <title>Chromosome-Scale Assembly of the Dendrobium nobile Genome Provides Insights Into the Molecular Mechanism of the Biosynthesis of the Medicinal Active Ingredient of Dendrobium.</title>
        <authorList>
            <person name="Xu Q."/>
            <person name="Niu S.-C."/>
            <person name="Li K.-L."/>
            <person name="Zheng P.-J."/>
            <person name="Zhang X.-J."/>
            <person name="Jia Y."/>
            <person name="Liu Y."/>
            <person name="Niu Y.-X."/>
            <person name="Yu L.-H."/>
            <person name="Chen D.-F."/>
            <person name="Zhang G.-Q."/>
        </authorList>
    </citation>
    <scope>NUCLEOTIDE SEQUENCE</scope>
    <source>
        <tissue evidence="7">Leaf</tissue>
    </source>
</reference>
<evidence type="ECO:0000313" key="7">
    <source>
        <dbReference type="EMBL" id="KAI0526940.1"/>
    </source>
</evidence>
<comment type="similarity">
    <text evidence="2">Belongs to the Rab3-GAP catalytic subunit family.</text>
</comment>
<evidence type="ECO:0000256" key="1">
    <source>
        <dbReference type="ARBA" id="ARBA00004496"/>
    </source>
</evidence>
<comment type="caution">
    <text evidence="7">The sequence shown here is derived from an EMBL/GenBank/DDBJ whole genome shotgun (WGS) entry which is preliminary data.</text>
</comment>
<sequence>MMNSSASAIDRGKAVQKVGDGEEETLEEIEGFDDFTIASTWERFISEIEGFCRLWFVDGHKNLLDKGAECLASRSNMYMIKCELKHGVKLYMMEYYFQIHGNDKAEQWDDDLHSMQLSFGVTEFLIIAPISASGVVLDAPESSKLLSAVAIALSNCGSNWPAFVPVHDPSRKAYIGIQNMGTTFTRRFDSDRIGSQVPVRLLHLEGLYELFVSKFALSAVDFSTNCFRVRSTMRLTYRTPYTDDDAESQDDINRERKGDAIEFNHIKKQWDDDCPWAEWYSSEDPIKGFELTAIWPKKMFEGSVEMAELENESPFDAEKWLLFPIISQNMFDDSIGKFGFASQLSLLVYALDKSFEAKYLEDFVSAENSGSDISKISDCVPPPAVVDRILKEIFRNGVESWKSVDFEKRNSRFIKGAPLGSLFAEFCLHLLWLGNCNIRAIATLWIEFVREVRWCWEESQPLPKMSASSSIDLATCLVHQKLQMLAICIEKKNLLVHEPPSGVESEASSVNKVDLHDACDQSHDMLSKTSLGTISPQRLVIPHDAEESLNCSQRHGTGYRDLLATDVSRMGSAGVVDSMMLLHSYQNMHSPIIQDAPPMTEDMHEERLRVAEAFGNLLNFSGQLERDILSSDMSAFKAANPDAVFEDFIRWHSPSDWESDGVEDKSIHDIVNSPKPNWPPKGRLSQRMAEHGSLWRQIWNTSPAIPSSKQRPLLDPIREGEKILHYLETLKPSQLLEQMVCTSFRAAADILNQTKFGDFRLLKAKIDQLYCTLASTLKSLIANHVPDRFELIGDLKQLCVVFYHIEKLVILAASIHRKLFDAPRLSQAVFQDYFDFYLPKMGTGLASLCYDKVFNVKQVVKVHERDVVASLFPPPTASQSWRKVLSMGNLLFGHEPILREIIFSVYDNVSNGQYSGSNLVASMGDIETHRMYICGTSNDLRVALSVTSWD</sequence>
<name>A0A8T3C6N4_DENNO</name>
<evidence type="ECO:0000313" key="8">
    <source>
        <dbReference type="Proteomes" id="UP000829196"/>
    </source>
</evidence>
<dbReference type="Proteomes" id="UP000829196">
    <property type="component" value="Unassembled WGS sequence"/>
</dbReference>
<comment type="subcellular location">
    <subcellularLocation>
        <location evidence="1">Cytoplasm</location>
    </subcellularLocation>
</comment>
<dbReference type="InterPro" id="IPR045700">
    <property type="entry name" value="Rab3GAP1"/>
</dbReference>
<dbReference type="PANTHER" id="PTHR21422:SF9">
    <property type="entry name" value="RAB3 GTPASE-ACTIVATING PROTEIN CATALYTIC SUBUNIT"/>
    <property type="match status" value="1"/>
</dbReference>
<proteinExistence type="inferred from homology"/>
<organism evidence="7 8">
    <name type="scientific">Dendrobium nobile</name>
    <name type="common">Orchid</name>
    <dbReference type="NCBI Taxonomy" id="94219"/>
    <lineage>
        <taxon>Eukaryota</taxon>
        <taxon>Viridiplantae</taxon>
        <taxon>Streptophyta</taxon>
        <taxon>Embryophyta</taxon>
        <taxon>Tracheophyta</taxon>
        <taxon>Spermatophyta</taxon>
        <taxon>Magnoliopsida</taxon>
        <taxon>Liliopsida</taxon>
        <taxon>Asparagales</taxon>
        <taxon>Orchidaceae</taxon>
        <taxon>Epidendroideae</taxon>
        <taxon>Malaxideae</taxon>
        <taxon>Dendrobiinae</taxon>
        <taxon>Dendrobium</taxon>
    </lineage>
</organism>
<evidence type="ECO:0000256" key="3">
    <source>
        <dbReference type="ARBA" id="ARBA00015817"/>
    </source>
</evidence>
<accession>A0A8T3C6N4</accession>
<evidence type="ECO:0000256" key="5">
    <source>
        <dbReference type="ARBA" id="ARBA00022490"/>
    </source>
</evidence>
<keyword evidence="5" id="KW-0963">Cytoplasm</keyword>
<evidence type="ECO:0000256" key="2">
    <source>
        <dbReference type="ARBA" id="ARBA00008856"/>
    </source>
</evidence>
<keyword evidence="8" id="KW-1185">Reference proteome</keyword>
<dbReference type="PANTHER" id="PTHR21422">
    <property type="entry name" value="RAB3 GTPASE-ACTIVATING PROTEIN CATALYTIC SUBUNIT"/>
    <property type="match status" value="1"/>
</dbReference>
<evidence type="ECO:0000256" key="4">
    <source>
        <dbReference type="ARBA" id="ARBA00022468"/>
    </source>
</evidence>
<protein>
    <recommendedName>
        <fullName evidence="3">Rab3 GTPase-activating protein catalytic subunit</fullName>
    </recommendedName>
</protein>
<dbReference type="EMBL" id="JAGYWB010000003">
    <property type="protein sequence ID" value="KAI0526940.1"/>
    <property type="molecule type" value="Genomic_DNA"/>
</dbReference>
<dbReference type="OrthoDB" id="17346at2759"/>
<dbReference type="GO" id="GO:0005096">
    <property type="term" value="F:GTPase activator activity"/>
    <property type="evidence" value="ECO:0007669"/>
    <property type="project" value="UniProtKB-KW"/>
</dbReference>
<dbReference type="GO" id="GO:0005737">
    <property type="term" value="C:cytoplasm"/>
    <property type="evidence" value="ECO:0007669"/>
    <property type="project" value="UniProtKB-SubCell"/>
</dbReference>
<gene>
    <name evidence="7" type="ORF">KFK09_002534</name>
</gene>
<dbReference type="SMR" id="A0A8T3C6N4"/>
<feature type="domain" description="Rab3GAP catalytic subunit conserved" evidence="6">
    <location>
        <begin position="567"/>
        <end position="728"/>
    </location>
</feature>
<keyword evidence="4" id="KW-0343">GTPase activation</keyword>
<dbReference type="Pfam" id="PF13890">
    <property type="entry name" value="Rab3-GTPase_cat"/>
    <property type="match status" value="1"/>
</dbReference>
<dbReference type="InterPro" id="IPR026147">
    <property type="entry name" value="Rab3GAP1_conserved"/>
</dbReference>